<organism evidence="1 2">
    <name type="scientific">Candidatus Desulfacyla euxinica</name>
    <dbReference type="NCBI Taxonomy" id="2841693"/>
    <lineage>
        <taxon>Bacteria</taxon>
        <taxon>Deltaproteobacteria</taxon>
        <taxon>Candidatus Desulfacyla</taxon>
    </lineage>
</organism>
<name>A0A8J6N1V6_9DELT</name>
<comment type="caution">
    <text evidence="1">The sequence shown here is derived from an EMBL/GenBank/DDBJ whole genome shotgun (WGS) entry which is preliminary data.</text>
</comment>
<dbReference type="Proteomes" id="UP000650524">
    <property type="component" value="Unassembled WGS sequence"/>
</dbReference>
<proteinExistence type="predicted"/>
<dbReference type="EMBL" id="JACNJD010000380">
    <property type="protein sequence ID" value="MBC8179387.1"/>
    <property type="molecule type" value="Genomic_DNA"/>
</dbReference>
<gene>
    <name evidence="1" type="ORF">H8E19_18435</name>
</gene>
<reference evidence="1 2" key="1">
    <citation type="submission" date="2020-08" db="EMBL/GenBank/DDBJ databases">
        <title>Bridging the membrane lipid divide: bacteria of the FCB group superphylum have the potential to synthesize archaeal ether lipids.</title>
        <authorList>
            <person name="Villanueva L."/>
            <person name="Von Meijenfeldt F.A.B."/>
            <person name="Westbye A.B."/>
            <person name="Yadav S."/>
            <person name="Hopmans E.C."/>
            <person name="Dutilh B.E."/>
            <person name="Sinninghe Damste J.S."/>
        </authorList>
    </citation>
    <scope>NUCLEOTIDE SEQUENCE [LARGE SCALE GENOMIC DNA]</scope>
    <source>
        <strain evidence="1">NIOZ-UU27</strain>
    </source>
</reference>
<sequence length="82" mass="9239">MDLARFAAQAYDKPHQKLVVLSGVPHGAIFESRIQADYHDKINTCAMELALQFFEDPEKSLDRSCLDQLIQPDFSGSTERAL</sequence>
<evidence type="ECO:0000313" key="1">
    <source>
        <dbReference type="EMBL" id="MBC8179387.1"/>
    </source>
</evidence>
<protein>
    <submittedName>
        <fullName evidence="1">Uncharacterized protein</fullName>
    </submittedName>
</protein>
<accession>A0A8J6N1V6</accession>
<dbReference type="AlphaFoldDB" id="A0A8J6N1V6"/>
<evidence type="ECO:0000313" key="2">
    <source>
        <dbReference type="Proteomes" id="UP000650524"/>
    </source>
</evidence>